<gene>
    <name evidence="2" type="ORF">GPEL0_01f1410</name>
</gene>
<feature type="region of interest" description="Disordered" evidence="1">
    <location>
        <begin position="1"/>
        <end position="55"/>
    </location>
</feature>
<name>A0ABQ0MGN6_9BACT</name>
<evidence type="ECO:0000256" key="1">
    <source>
        <dbReference type="SAM" id="MobiDB-lite"/>
    </source>
</evidence>
<accession>A0ABQ0MGN6</accession>
<evidence type="ECO:0000313" key="3">
    <source>
        <dbReference type="Proteomes" id="UP000194153"/>
    </source>
</evidence>
<organism evidence="2 3">
    <name type="scientific">Geoanaerobacter pelophilus</name>
    <dbReference type="NCBI Taxonomy" id="60036"/>
    <lineage>
        <taxon>Bacteria</taxon>
        <taxon>Pseudomonadati</taxon>
        <taxon>Thermodesulfobacteriota</taxon>
        <taxon>Desulfuromonadia</taxon>
        <taxon>Geobacterales</taxon>
        <taxon>Geobacteraceae</taxon>
        <taxon>Geoanaerobacter</taxon>
    </lineage>
</organism>
<dbReference type="Proteomes" id="UP000194153">
    <property type="component" value="Unassembled WGS sequence"/>
</dbReference>
<keyword evidence="3" id="KW-1185">Reference proteome</keyword>
<protein>
    <submittedName>
        <fullName evidence="2">Uncharacterized protein</fullName>
    </submittedName>
</protein>
<evidence type="ECO:0000313" key="2">
    <source>
        <dbReference type="EMBL" id="GAW66163.1"/>
    </source>
</evidence>
<dbReference type="EMBL" id="BDQG01000001">
    <property type="protein sequence ID" value="GAW66163.1"/>
    <property type="molecule type" value="Genomic_DNA"/>
</dbReference>
<proteinExistence type="predicted"/>
<sequence>MKDIRLDRNGGAVSEKVKELLTGKPGNEEQGARKEQSPAKQNRQPKIQWAPPLSE</sequence>
<reference evidence="3" key="1">
    <citation type="submission" date="2017-05" db="EMBL/GenBank/DDBJ databases">
        <title>Draft genome sequence of Geobacter pelophilus, a iron(III)-reducing bacteria.</title>
        <authorList>
            <person name="Aoyagi T."/>
            <person name="Koike H."/>
            <person name="Morita T."/>
            <person name="Sato Y."/>
            <person name="Habe H."/>
            <person name="Hori T."/>
        </authorList>
    </citation>
    <scope>NUCLEOTIDE SEQUENCE [LARGE SCALE GENOMIC DNA]</scope>
    <source>
        <strain evidence="3">Drf2</strain>
    </source>
</reference>
<comment type="caution">
    <text evidence="2">The sequence shown here is derived from an EMBL/GenBank/DDBJ whole genome shotgun (WGS) entry which is preliminary data.</text>
</comment>
<feature type="compositionally biased region" description="Basic and acidic residues" evidence="1">
    <location>
        <begin position="15"/>
        <end position="37"/>
    </location>
</feature>